<dbReference type="AlphaFoldDB" id="A0A8H6XMU9"/>
<dbReference type="Proteomes" id="UP000620124">
    <property type="component" value="Unassembled WGS sequence"/>
</dbReference>
<accession>A0A8H6XMU9</accession>
<reference evidence="1" key="1">
    <citation type="submission" date="2020-05" db="EMBL/GenBank/DDBJ databases">
        <title>Mycena genomes resolve the evolution of fungal bioluminescence.</title>
        <authorList>
            <person name="Tsai I.J."/>
        </authorList>
    </citation>
    <scope>NUCLEOTIDE SEQUENCE</scope>
    <source>
        <strain evidence="1">CCC161011</strain>
    </source>
</reference>
<dbReference type="OrthoDB" id="2876860at2759"/>
<evidence type="ECO:0000313" key="2">
    <source>
        <dbReference type="Proteomes" id="UP000620124"/>
    </source>
</evidence>
<sequence>MVQLISNFTAAATAATLLRILDIRKDHAFDVTEAGCTDLTPVQSYSAATVGNQAWALVGGPLSFQIVSFCNTFLTYPGAQTGAIALRSQATTHPVASSSWIISLVNPAIPTGPWNIIEEASNTYLTVWDQVVATQGQGTPITLEDGNPDDIRQQFWFIAA</sequence>
<dbReference type="EMBL" id="JACAZI010000015">
    <property type="protein sequence ID" value="KAF7344168.1"/>
    <property type="molecule type" value="Genomic_DNA"/>
</dbReference>
<dbReference type="Gene3D" id="2.80.10.50">
    <property type="match status" value="1"/>
</dbReference>
<protein>
    <submittedName>
        <fullName evidence="1">Uncharacterized protein</fullName>
    </submittedName>
</protein>
<dbReference type="InterPro" id="IPR035992">
    <property type="entry name" value="Ricin_B-like_lectins"/>
</dbReference>
<keyword evidence="2" id="KW-1185">Reference proteome</keyword>
<name>A0A8H6XMU9_9AGAR</name>
<comment type="caution">
    <text evidence="1">The sequence shown here is derived from an EMBL/GenBank/DDBJ whole genome shotgun (WGS) entry which is preliminary data.</text>
</comment>
<gene>
    <name evidence="1" type="ORF">MVEN_01707200</name>
</gene>
<dbReference type="SUPFAM" id="SSF50370">
    <property type="entry name" value="Ricin B-like lectins"/>
    <property type="match status" value="1"/>
</dbReference>
<organism evidence="1 2">
    <name type="scientific">Mycena venus</name>
    <dbReference type="NCBI Taxonomy" id="2733690"/>
    <lineage>
        <taxon>Eukaryota</taxon>
        <taxon>Fungi</taxon>
        <taxon>Dikarya</taxon>
        <taxon>Basidiomycota</taxon>
        <taxon>Agaricomycotina</taxon>
        <taxon>Agaricomycetes</taxon>
        <taxon>Agaricomycetidae</taxon>
        <taxon>Agaricales</taxon>
        <taxon>Marasmiineae</taxon>
        <taxon>Mycenaceae</taxon>
        <taxon>Mycena</taxon>
    </lineage>
</organism>
<evidence type="ECO:0000313" key="1">
    <source>
        <dbReference type="EMBL" id="KAF7344168.1"/>
    </source>
</evidence>
<proteinExistence type="predicted"/>